<dbReference type="AlphaFoldDB" id="A0ABD0TGN5"/>
<gene>
    <name evidence="3" type="ORF">ABMA28_014398</name>
</gene>
<protein>
    <submittedName>
        <fullName evidence="3">Uncharacterized protein</fullName>
    </submittedName>
</protein>
<name>A0ABD0TGN5_LOXSC</name>
<evidence type="ECO:0000256" key="1">
    <source>
        <dbReference type="SAM" id="MobiDB-lite"/>
    </source>
</evidence>
<comment type="caution">
    <text evidence="3">The sequence shown here is derived from an EMBL/GenBank/DDBJ whole genome shotgun (WGS) entry which is preliminary data.</text>
</comment>
<dbReference type="EMBL" id="JBEDNZ010000005">
    <property type="protein sequence ID" value="KAL0842244.1"/>
    <property type="molecule type" value="Genomic_DNA"/>
</dbReference>
<feature type="signal peptide" evidence="2">
    <location>
        <begin position="1"/>
        <end position="16"/>
    </location>
</feature>
<organism evidence="3 4">
    <name type="scientific">Loxostege sticticalis</name>
    <name type="common">Beet webworm moth</name>
    <dbReference type="NCBI Taxonomy" id="481309"/>
    <lineage>
        <taxon>Eukaryota</taxon>
        <taxon>Metazoa</taxon>
        <taxon>Ecdysozoa</taxon>
        <taxon>Arthropoda</taxon>
        <taxon>Hexapoda</taxon>
        <taxon>Insecta</taxon>
        <taxon>Pterygota</taxon>
        <taxon>Neoptera</taxon>
        <taxon>Endopterygota</taxon>
        <taxon>Lepidoptera</taxon>
        <taxon>Glossata</taxon>
        <taxon>Ditrysia</taxon>
        <taxon>Pyraloidea</taxon>
        <taxon>Crambidae</taxon>
        <taxon>Pyraustinae</taxon>
        <taxon>Loxostege</taxon>
    </lineage>
</organism>
<evidence type="ECO:0000313" key="3">
    <source>
        <dbReference type="EMBL" id="KAL0842244.1"/>
    </source>
</evidence>
<accession>A0ABD0TGN5</accession>
<feature type="region of interest" description="Disordered" evidence="1">
    <location>
        <begin position="187"/>
        <end position="223"/>
    </location>
</feature>
<evidence type="ECO:0000256" key="2">
    <source>
        <dbReference type="SAM" id="SignalP"/>
    </source>
</evidence>
<dbReference type="Proteomes" id="UP001549921">
    <property type="component" value="Unassembled WGS sequence"/>
</dbReference>
<keyword evidence="2" id="KW-0732">Signal</keyword>
<feature type="chain" id="PRO_5044760727" evidence="2">
    <location>
        <begin position="17"/>
        <end position="223"/>
    </location>
</feature>
<reference evidence="3 4" key="1">
    <citation type="submission" date="2024-06" db="EMBL/GenBank/DDBJ databases">
        <title>A chromosome-level genome assembly of beet webworm, Loxostege sticticalis.</title>
        <authorList>
            <person name="Zhang Y."/>
        </authorList>
    </citation>
    <scope>NUCLEOTIDE SEQUENCE [LARGE SCALE GENOMIC DNA]</scope>
    <source>
        <strain evidence="3">AQ028</strain>
        <tissue evidence="3">Male pupae</tissue>
    </source>
</reference>
<proteinExistence type="predicted"/>
<sequence length="223" mass="23389">MKPVVVLAVIIGSGFAAPWEEAEELLRTKKSYGAPCAGAAPYAPVALYLSQSPQPHYREDEHIEDVQARSNYGSPLGGLGYGVASSGPALSGGYGSAPHSSPAGLALPAAAHGPAVGLFPNAHVGGCNIPLLLSCAPNVVTGHLAESHGYSSYPAPAYRNIEEETMKEDWAKMARKASHHKVSEDFPEHQAAAASHHVVSEDFPEPNVTRVVPQSLDEKPAKL</sequence>
<evidence type="ECO:0000313" key="4">
    <source>
        <dbReference type="Proteomes" id="UP001549921"/>
    </source>
</evidence>